<feature type="binding site" evidence="12">
    <location>
        <position position="17"/>
    </location>
    <ligand>
        <name>GTP</name>
        <dbReference type="ChEBI" id="CHEBI:37565"/>
    </ligand>
</feature>
<feature type="binding site" evidence="12">
    <location>
        <position position="256"/>
    </location>
    <ligand>
        <name>[4Fe-4S] cluster</name>
        <dbReference type="ChEBI" id="CHEBI:49883"/>
        <label>2</label>
        <note>4Fe-4S-substrate</note>
    </ligand>
</feature>
<dbReference type="GO" id="GO:0061799">
    <property type="term" value="F:cyclic pyranopterin monophosphate synthase activity"/>
    <property type="evidence" value="ECO:0007669"/>
    <property type="project" value="TreeGrafter"/>
</dbReference>
<name>A0A5P1RE38_9GAMM</name>
<dbReference type="EC" id="4.1.99.22" evidence="1 12"/>
<evidence type="ECO:0000259" key="13">
    <source>
        <dbReference type="PROSITE" id="PS51918"/>
    </source>
</evidence>
<dbReference type="KEGG" id="ncu:F0U83_14950"/>
<dbReference type="SMART" id="SM00729">
    <property type="entry name" value="Elp3"/>
    <property type="match status" value="1"/>
</dbReference>
<keyword evidence="6 12" id="KW-0408">Iron</keyword>
<evidence type="ECO:0000313" key="14">
    <source>
        <dbReference type="EMBL" id="QEQ97910.1"/>
    </source>
</evidence>
<dbReference type="InterPro" id="IPR040064">
    <property type="entry name" value="MoaA-like"/>
</dbReference>
<feature type="binding site" evidence="12">
    <location>
        <position position="121"/>
    </location>
    <ligand>
        <name>S-adenosyl-L-methionine</name>
        <dbReference type="ChEBI" id="CHEBI:59789"/>
    </ligand>
</feature>
<dbReference type="Pfam" id="PF06463">
    <property type="entry name" value="Mob_synth_C"/>
    <property type="match status" value="1"/>
</dbReference>
<dbReference type="CDD" id="cd21117">
    <property type="entry name" value="Twitch_MoaA"/>
    <property type="match status" value="1"/>
</dbReference>
<dbReference type="GO" id="GO:1904047">
    <property type="term" value="F:S-adenosyl-L-methionine binding"/>
    <property type="evidence" value="ECO:0007669"/>
    <property type="project" value="UniProtKB-UniRule"/>
</dbReference>
<evidence type="ECO:0000313" key="15">
    <source>
        <dbReference type="Proteomes" id="UP000324760"/>
    </source>
</evidence>
<evidence type="ECO:0000256" key="9">
    <source>
        <dbReference type="ARBA" id="ARBA00023150"/>
    </source>
</evidence>
<proteinExistence type="inferred from homology"/>
<protein>
    <recommendedName>
        <fullName evidence="1 12">GTP 3',8-cyclase</fullName>
        <ecNumber evidence="1 12">4.1.99.22</ecNumber>
    </recommendedName>
    <alternativeName>
        <fullName evidence="12">Molybdenum cofactor biosynthesis protein A</fullName>
    </alternativeName>
</protein>
<dbReference type="GO" id="GO:0006777">
    <property type="term" value="P:Mo-molybdopterin cofactor biosynthetic process"/>
    <property type="evidence" value="ECO:0007669"/>
    <property type="project" value="UniProtKB-UniRule"/>
</dbReference>
<comment type="function">
    <text evidence="12">Catalyzes the cyclization of GTP to (8S)-3',8-cyclo-7,8-dihydroguanosine 5'-triphosphate.</text>
</comment>
<feature type="binding site" evidence="12">
    <location>
        <position position="70"/>
    </location>
    <ligand>
        <name>S-adenosyl-L-methionine</name>
        <dbReference type="ChEBI" id="CHEBI:59789"/>
    </ligand>
</feature>
<evidence type="ECO:0000256" key="6">
    <source>
        <dbReference type="ARBA" id="ARBA00023004"/>
    </source>
</evidence>
<dbReference type="GO" id="GO:0051539">
    <property type="term" value="F:4 iron, 4 sulfur cluster binding"/>
    <property type="evidence" value="ECO:0007669"/>
    <property type="project" value="UniProtKB-UniRule"/>
</dbReference>
<feature type="binding site" evidence="12">
    <location>
        <position position="30"/>
    </location>
    <ligand>
        <name>S-adenosyl-L-methionine</name>
        <dbReference type="ChEBI" id="CHEBI:59789"/>
    </ligand>
</feature>
<dbReference type="Pfam" id="PF04055">
    <property type="entry name" value="Radical_SAM"/>
    <property type="match status" value="1"/>
</dbReference>
<dbReference type="PANTHER" id="PTHR22960:SF0">
    <property type="entry name" value="MOLYBDENUM COFACTOR BIOSYNTHESIS PROTEIN 1"/>
    <property type="match status" value="1"/>
</dbReference>
<keyword evidence="8 12" id="KW-0342">GTP-binding</keyword>
<comment type="cofactor">
    <cofactor evidence="12">
        <name>[4Fe-4S] cluster</name>
        <dbReference type="ChEBI" id="CHEBI:49883"/>
    </cofactor>
    <text evidence="12">Binds 2 [4Fe-4S] clusters. Binds 1 [4Fe-4S] cluster coordinated with 3 cysteines and an exchangeable S-adenosyl-L-methionine and 1 [4Fe-4S] cluster coordinated with 3 cysteines and the GTP-derived substrate.</text>
</comment>
<evidence type="ECO:0000256" key="4">
    <source>
        <dbReference type="ARBA" id="ARBA00022723"/>
    </source>
</evidence>
<keyword evidence="7 12" id="KW-0411">Iron-sulfur</keyword>
<dbReference type="SFLD" id="SFLDG01067">
    <property type="entry name" value="SPASM/twitch_domain_containing"/>
    <property type="match status" value="1"/>
</dbReference>
<keyword evidence="2 12" id="KW-0004">4Fe-4S</keyword>
<comment type="similarity">
    <text evidence="12">Belongs to the radical SAM superfamily. MoaA family.</text>
</comment>
<comment type="subunit">
    <text evidence="12">Monomer and homodimer.</text>
</comment>
<dbReference type="InterPro" id="IPR013483">
    <property type="entry name" value="MoaA"/>
</dbReference>
<dbReference type="PANTHER" id="PTHR22960">
    <property type="entry name" value="MOLYBDOPTERIN COFACTOR SYNTHESIS PROTEIN A"/>
    <property type="match status" value="1"/>
</dbReference>
<dbReference type="InterPro" id="IPR007197">
    <property type="entry name" value="rSAM"/>
</dbReference>
<dbReference type="PROSITE" id="PS01305">
    <property type="entry name" value="MOAA_NIFB_PQQE"/>
    <property type="match status" value="1"/>
</dbReference>
<dbReference type="RefSeq" id="WP_138989033.1">
    <property type="nucleotide sequence ID" value="NZ_CP043869.1"/>
</dbReference>
<dbReference type="GO" id="GO:0046872">
    <property type="term" value="F:metal ion binding"/>
    <property type="evidence" value="ECO:0007669"/>
    <property type="project" value="UniProtKB-KW"/>
</dbReference>
<feature type="binding site" evidence="12">
    <location>
        <position position="158"/>
    </location>
    <ligand>
        <name>GTP</name>
        <dbReference type="ChEBI" id="CHEBI:37565"/>
    </ligand>
</feature>
<evidence type="ECO:0000256" key="5">
    <source>
        <dbReference type="ARBA" id="ARBA00022741"/>
    </source>
</evidence>
<dbReference type="GO" id="GO:0005525">
    <property type="term" value="F:GTP binding"/>
    <property type="evidence" value="ECO:0007669"/>
    <property type="project" value="UniProtKB-UniRule"/>
</dbReference>
<keyword evidence="3 12" id="KW-0949">S-adenosyl-L-methionine</keyword>
<dbReference type="AlphaFoldDB" id="A0A5P1RE38"/>
<evidence type="ECO:0000256" key="10">
    <source>
        <dbReference type="ARBA" id="ARBA00023239"/>
    </source>
</evidence>
<keyword evidence="4 12" id="KW-0479">Metal-binding</keyword>
<dbReference type="InterPro" id="IPR006638">
    <property type="entry name" value="Elp3/MiaA/NifB-like_rSAM"/>
</dbReference>
<dbReference type="InterPro" id="IPR050105">
    <property type="entry name" value="MoCo_biosynth_MoaA/MoaC"/>
</dbReference>
<dbReference type="Gene3D" id="3.20.20.70">
    <property type="entry name" value="Aldolase class I"/>
    <property type="match status" value="1"/>
</dbReference>
<feature type="binding site" evidence="12">
    <location>
        <position position="97"/>
    </location>
    <ligand>
        <name>GTP</name>
        <dbReference type="ChEBI" id="CHEBI:37565"/>
    </ligand>
</feature>
<evidence type="ECO:0000256" key="11">
    <source>
        <dbReference type="ARBA" id="ARBA00048697"/>
    </source>
</evidence>
<keyword evidence="10 12" id="KW-0456">Lyase</keyword>
<dbReference type="CDD" id="cd01335">
    <property type="entry name" value="Radical_SAM"/>
    <property type="match status" value="1"/>
</dbReference>
<accession>A0A5P1RE38</accession>
<dbReference type="GO" id="GO:0061798">
    <property type="term" value="F:GTP 3',8'-cyclase activity"/>
    <property type="evidence" value="ECO:0007669"/>
    <property type="project" value="UniProtKB-UniRule"/>
</dbReference>
<dbReference type="NCBIfam" id="TIGR02666">
    <property type="entry name" value="moaA"/>
    <property type="match status" value="1"/>
</dbReference>
<feature type="binding site" evidence="12">
    <location>
        <position position="28"/>
    </location>
    <ligand>
        <name>[4Fe-4S] cluster</name>
        <dbReference type="ChEBI" id="CHEBI:49883"/>
        <label>1</label>
        <note>4Fe-4S-S-AdoMet</note>
    </ligand>
</feature>
<feature type="binding site" evidence="12">
    <location>
        <begin position="261"/>
        <end position="263"/>
    </location>
    <ligand>
        <name>GTP</name>
        <dbReference type="ChEBI" id="CHEBI:37565"/>
    </ligand>
</feature>
<keyword evidence="5 12" id="KW-0547">Nucleotide-binding</keyword>
<evidence type="ECO:0000256" key="1">
    <source>
        <dbReference type="ARBA" id="ARBA00012167"/>
    </source>
</evidence>
<organism evidence="14 15">
    <name type="scientific">Neptunomonas concharum</name>
    <dbReference type="NCBI Taxonomy" id="1031538"/>
    <lineage>
        <taxon>Bacteria</taxon>
        <taxon>Pseudomonadati</taxon>
        <taxon>Pseudomonadota</taxon>
        <taxon>Gammaproteobacteria</taxon>
        <taxon>Oceanospirillales</taxon>
        <taxon>Oceanospirillaceae</taxon>
        <taxon>Neptunomonas</taxon>
    </lineage>
</organism>
<comment type="catalytic activity">
    <reaction evidence="11 12">
        <text>GTP + AH2 + S-adenosyl-L-methionine = (8S)-3',8-cyclo-7,8-dihydroguanosine 5'-triphosphate + 5'-deoxyadenosine + L-methionine + A + H(+)</text>
        <dbReference type="Rhea" id="RHEA:49576"/>
        <dbReference type="ChEBI" id="CHEBI:13193"/>
        <dbReference type="ChEBI" id="CHEBI:15378"/>
        <dbReference type="ChEBI" id="CHEBI:17319"/>
        <dbReference type="ChEBI" id="CHEBI:17499"/>
        <dbReference type="ChEBI" id="CHEBI:37565"/>
        <dbReference type="ChEBI" id="CHEBI:57844"/>
        <dbReference type="ChEBI" id="CHEBI:59789"/>
        <dbReference type="ChEBI" id="CHEBI:131766"/>
        <dbReference type="EC" id="4.1.99.22"/>
    </reaction>
</comment>
<dbReference type="SFLD" id="SFLDG01386">
    <property type="entry name" value="main_SPASM_domain-containing"/>
    <property type="match status" value="1"/>
</dbReference>
<dbReference type="InterPro" id="IPR010505">
    <property type="entry name" value="MoaA_twitch"/>
</dbReference>
<keyword evidence="15" id="KW-1185">Reference proteome</keyword>
<dbReference type="SFLD" id="SFLDG01383">
    <property type="entry name" value="cyclic_pyranopterin_phosphate"/>
    <property type="match status" value="1"/>
</dbReference>
<dbReference type="HAMAP" id="MF_01225_B">
    <property type="entry name" value="MoaA_B"/>
    <property type="match status" value="1"/>
</dbReference>
<evidence type="ECO:0000256" key="3">
    <source>
        <dbReference type="ARBA" id="ARBA00022691"/>
    </source>
</evidence>
<evidence type="ECO:0000256" key="8">
    <source>
        <dbReference type="ARBA" id="ARBA00023134"/>
    </source>
</evidence>
<evidence type="ECO:0000256" key="7">
    <source>
        <dbReference type="ARBA" id="ARBA00023014"/>
    </source>
</evidence>
<dbReference type="OrthoDB" id="9763993at2"/>
<comment type="pathway">
    <text evidence="12">Cofactor biosynthesis; molybdopterin biosynthesis.</text>
</comment>
<dbReference type="InterPro" id="IPR013785">
    <property type="entry name" value="Aldolase_TIM"/>
</dbReference>
<sequence length="330" mass="37307">MTEQLIDPFGRHITYVRLSVTDRCDFRCVYCMDEEMTFLPRQQVLSLEEIHQVARALTEMGVTKIRLTGGEPLVRKEVLSLFERMGSLPGLNDFCVTTNGSQLVRYAQALRAAGVNRINISLDTLHAPLFKELTRTGRLEQVLEGIEAARTAGFERIKLNAVILKGRNDHEVIELVDFARERGLDISFIEEMPLGQISEHDREATYCSSDDVRAMIQQVYPLMPSSLTTGGPSRYWKMADSGTRIGFISPHSHNFCGECNRIRITVEGKLLLCLGNENAVDLKAVMRRYPGDLERLKHTIREAITHKPEKHHFTTDGSVQIVRFMNTTGG</sequence>
<feature type="binding site" evidence="12">
    <location>
        <position position="273"/>
    </location>
    <ligand>
        <name>[4Fe-4S] cluster</name>
        <dbReference type="ChEBI" id="CHEBI:49883"/>
        <label>2</label>
        <note>4Fe-4S-substrate</note>
    </ligand>
</feature>
<dbReference type="SUPFAM" id="SSF102114">
    <property type="entry name" value="Radical SAM enzymes"/>
    <property type="match status" value="1"/>
</dbReference>
<feature type="domain" description="Radical SAM core" evidence="13">
    <location>
        <begin position="8"/>
        <end position="225"/>
    </location>
</feature>
<reference evidence="14 15" key="1">
    <citation type="journal article" date="2019" name="Biochem. Eng. J.">
        <title>Metabolic engineering of the marine bacteria Neptunomonas concharum for the production of acetoin and meso-2,3-butanediol from acetate.</title>
        <authorList>
            <person name="Li W."/>
            <person name="Pu N."/>
            <person name="Liu C.-X."/>
            <person name="Yuan Q.-P."/>
            <person name="Li Z.-J."/>
        </authorList>
    </citation>
    <scope>NUCLEOTIDE SEQUENCE [LARGE SCALE GENOMIC DNA]</scope>
    <source>
        <strain evidence="14 15">JCM17730</strain>
    </source>
</reference>
<dbReference type="InterPro" id="IPR000385">
    <property type="entry name" value="MoaA_NifB_PqqE_Fe-S-bd_CS"/>
</dbReference>
<dbReference type="UniPathway" id="UPA00344"/>
<feature type="binding site" evidence="12">
    <location>
        <position position="24"/>
    </location>
    <ligand>
        <name>[4Fe-4S] cluster</name>
        <dbReference type="ChEBI" id="CHEBI:49883"/>
        <label>1</label>
        <note>4Fe-4S-S-AdoMet</note>
    </ligand>
</feature>
<dbReference type="InterPro" id="IPR058240">
    <property type="entry name" value="rSAM_sf"/>
</dbReference>
<feature type="binding site" evidence="12">
    <location>
        <position position="259"/>
    </location>
    <ligand>
        <name>[4Fe-4S] cluster</name>
        <dbReference type="ChEBI" id="CHEBI:49883"/>
        <label>2</label>
        <note>4Fe-4S-substrate</note>
    </ligand>
</feature>
<evidence type="ECO:0000256" key="2">
    <source>
        <dbReference type="ARBA" id="ARBA00022485"/>
    </source>
</evidence>
<dbReference type="Proteomes" id="UP000324760">
    <property type="component" value="Chromosome"/>
</dbReference>
<gene>
    <name evidence="12 14" type="primary">moaA</name>
    <name evidence="14" type="ORF">F0U83_14950</name>
</gene>
<dbReference type="EMBL" id="CP043869">
    <property type="protein sequence ID" value="QEQ97910.1"/>
    <property type="molecule type" value="Genomic_DNA"/>
</dbReference>
<feature type="binding site" evidence="12">
    <location>
        <position position="192"/>
    </location>
    <ligand>
        <name>S-adenosyl-L-methionine</name>
        <dbReference type="ChEBI" id="CHEBI:59789"/>
    </ligand>
</feature>
<dbReference type="PROSITE" id="PS51918">
    <property type="entry name" value="RADICAL_SAM"/>
    <property type="match status" value="1"/>
</dbReference>
<evidence type="ECO:0000256" key="12">
    <source>
        <dbReference type="HAMAP-Rule" id="MF_01225"/>
    </source>
</evidence>
<keyword evidence="9 12" id="KW-0501">Molybdenum cofactor biosynthesis</keyword>
<feature type="binding site" evidence="12">
    <location>
        <position position="31"/>
    </location>
    <ligand>
        <name>[4Fe-4S] cluster</name>
        <dbReference type="ChEBI" id="CHEBI:49883"/>
        <label>1</label>
        <note>4Fe-4S-S-AdoMet</note>
    </ligand>
</feature>
<dbReference type="SFLD" id="SFLDS00029">
    <property type="entry name" value="Radical_SAM"/>
    <property type="match status" value="1"/>
</dbReference>
<feature type="binding site" evidence="12">
    <location>
        <position position="66"/>
    </location>
    <ligand>
        <name>GTP</name>
        <dbReference type="ChEBI" id="CHEBI:37565"/>
    </ligand>
</feature>